<dbReference type="PROSITE" id="PS50893">
    <property type="entry name" value="ABC_TRANSPORTER_2"/>
    <property type="match status" value="1"/>
</dbReference>
<dbReference type="InterPro" id="IPR008995">
    <property type="entry name" value="Mo/tungstate-bd_C_term_dom"/>
</dbReference>
<dbReference type="OrthoDB" id="9802264at2"/>
<dbReference type="SUPFAM" id="SSF50331">
    <property type="entry name" value="MOP-like"/>
    <property type="match status" value="1"/>
</dbReference>
<dbReference type="AlphaFoldDB" id="A0A1Y5U0P6"/>
<dbReference type="FunFam" id="3.40.50.300:FF:000042">
    <property type="entry name" value="Maltose/maltodextrin ABC transporter, ATP-binding protein"/>
    <property type="match status" value="1"/>
</dbReference>
<dbReference type="InterPro" id="IPR047641">
    <property type="entry name" value="ABC_transpr_MalK/UgpC-like"/>
</dbReference>
<dbReference type="Proteomes" id="UP000193900">
    <property type="component" value="Unassembled WGS sequence"/>
</dbReference>
<dbReference type="EMBL" id="FWFZ01000055">
    <property type="protein sequence ID" value="SLN77499.1"/>
    <property type="molecule type" value="Genomic_DNA"/>
</dbReference>
<dbReference type="InterPro" id="IPR003439">
    <property type="entry name" value="ABC_transporter-like_ATP-bd"/>
</dbReference>
<dbReference type="Gene3D" id="3.40.50.300">
    <property type="entry name" value="P-loop containing nucleotide triphosphate hydrolases"/>
    <property type="match status" value="1"/>
</dbReference>
<dbReference type="PANTHER" id="PTHR43875">
    <property type="entry name" value="MALTODEXTRIN IMPORT ATP-BINDING PROTEIN MSMX"/>
    <property type="match status" value="1"/>
</dbReference>
<dbReference type="InterPro" id="IPR012340">
    <property type="entry name" value="NA-bd_OB-fold"/>
</dbReference>
<dbReference type="SMART" id="SM00382">
    <property type="entry name" value="AAA"/>
    <property type="match status" value="1"/>
</dbReference>
<dbReference type="GO" id="GO:0055052">
    <property type="term" value="C:ATP-binding cassette (ABC) transporter complex, substrate-binding subunit-containing"/>
    <property type="evidence" value="ECO:0007669"/>
    <property type="project" value="TreeGrafter"/>
</dbReference>
<dbReference type="GO" id="GO:0016887">
    <property type="term" value="F:ATP hydrolysis activity"/>
    <property type="evidence" value="ECO:0007669"/>
    <property type="project" value="InterPro"/>
</dbReference>
<evidence type="ECO:0000259" key="5">
    <source>
        <dbReference type="PROSITE" id="PS50893"/>
    </source>
</evidence>
<dbReference type="InterPro" id="IPR027417">
    <property type="entry name" value="P-loop_NTPase"/>
</dbReference>
<evidence type="ECO:0000313" key="7">
    <source>
        <dbReference type="Proteomes" id="UP000193900"/>
    </source>
</evidence>
<dbReference type="GO" id="GO:1990060">
    <property type="term" value="C:maltose transport complex"/>
    <property type="evidence" value="ECO:0007669"/>
    <property type="project" value="TreeGrafter"/>
</dbReference>
<proteinExistence type="inferred from homology"/>
<dbReference type="RefSeq" id="WP_085881102.1">
    <property type="nucleotide sequence ID" value="NZ_FWFZ01000055.1"/>
</dbReference>
<dbReference type="PROSITE" id="PS00211">
    <property type="entry name" value="ABC_TRANSPORTER_1"/>
    <property type="match status" value="1"/>
</dbReference>
<dbReference type="NCBIfam" id="NF008653">
    <property type="entry name" value="PRK11650.1"/>
    <property type="match status" value="1"/>
</dbReference>
<sequence length="368" mass="39361">MAHLRIDKLRKSYGALEVLRGFDLDVPSGEFVVFVGPSGCGKSTLLRAIAGLDGITSGSISIDGDDITDLPPSDRGIAMVFQSYALYPHMTVHDNLAFGLKMAGMSRAEQKVRIDASARMLQIDALLDRFPRELSGGQRQRVAIGRAITRDPSVFLFDEPLSNLDAALRVATRIEIARLKEKLPDTTMIYVTHDQVEAMTLADRIVVLQGGRIEQVGKPLELYHRPNNLFVAGFIGSPAMNFIQVTITAEAGRTVLANPVGRDIPVPEVPGGASGEPATLGFRPEDLRIGAAGEGLVEGTVGVVEMLGDQTILYLDAGTDAPIVVKLPGEYPHDIGQPVAVTCDPARMHLFDADGKTLANGLSGLKGT</sequence>
<dbReference type="GO" id="GO:0015423">
    <property type="term" value="F:ABC-type maltose transporter activity"/>
    <property type="evidence" value="ECO:0007669"/>
    <property type="project" value="TreeGrafter"/>
</dbReference>
<dbReference type="EC" id="3.6.3.19" evidence="6"/>
<evidence type="ECO:0000256" key="4">
    <source>
        <dbReference type="ARBA" id="ARBA00022840"/>
    </source>
</evidence>
<feature type="domain" description="ABC transporter" evidence="5">
    <location>
        <begin position="4"/>
        <end position="235"/>
    </location>
</feature>
<name>A0A1Y5U0P6_9RHOB</name>
<organism evidence="6 7">
    <name type="scientific">Roseisalinus antarcticus</name>
    <dbReference type="NCBI Taxonomy" id="254357"/>
    <lineage>
        <taxon>Bacteria</taxon>
        <taxon>Pseudomonadati</taxon>
        <taxon>Pseudomonadota</taxon>
        <taxon>Alphaproteobacteria</taxon>
        <taxon>Rhodobacterales</taxon>
        <taxon>Roseobacteraceae</taxon>
        <taxon>Roseisalinus</taxon>
    </lineage>
</organism>
<dbReference type="Pfam" id="PF00005">
    <property type="entry name" value="ABC_tran"/>
    <property type="match status" value="1"/>
</dbReference>
<dbReference type="GO" id="GO:0005524">
    <property type="term" value="F:ATP binding"/>
    <property type="evidence" value="ECO:0007669"/>
    <property type="project" value="UniProtKB-KW"/>
</dbReference>
<protein>
    <submittedName>
        <fullName evidence="6">Maltose/maltodextrin import ATP-binding protein MalK</fullName>
        <ecNumber evidence="6">3.6.3.19</ecNumber>
    </submittedName>
</protein>
<dbReference type="InterPro" id="IPR003593">
    <property type="entry name" value="AAA+_ATPase"/>
</dbReference>
<comment type="similarity">
    <text evidence="1">Belongs to the ABC transporter superfamily.</text>
</comment>
<keyword evidence="6" id="KW-0378">Hydrolase</keyword>
<dbReference type="InterPro" id="IPR017871">
    <property type="entry name" value="ABC_transporter-like_CS"/>
</dbReference>
<reference evidence="6 7" key="1">
    <citation type="submission" date="2017-03" db="EMBL/GenBank/DDBJ databases">
        <authorList>
            <person name="Afonso C.L."/>
            <person name="Miller P.J."/>
            <person name="Scott M.A."/>
            <person name="Spackman E."/>
            <person name="Goraichik I."/>
            <person name="Dimitrov K.M."/>
            <person name="Suarez D.L."/>
            <person name="Swayne D.E."/>
        </authorList>
    </citation>
    <scope>NUCLEOTIDE SEQUENCE [LARGE SCALE GENOMIC DNA]</scope>
    <source>
        <strain evidence="6 7">CECT 7023</strain>
    </source>
</reference>
<dbReference type="InterPro" id="IPR013611">
    <property type="entry name" value="Transp-assoc_OB_typ2"/>
</dbReference>
<dbReference type="Gene3D" id="2.40.50.100">
    <property type="match status" value="1"/>
</dbReference>
<dbReference type="SUPFAM" id="SSF52540">
    <property type="entry name" value="P-loop containing nucleoside triphosphate hydrolases"/>
    <property type="match status" value="1"/>
</dbReference>
<accession>A0A1Y5U0P6</accession>
<dbReference type="Pfam" id="PF08402">
    <property type="entry name" value="TOBE_2"/>
    <property type="match status" value="1"/>
</dbReference>
<dbReference type="Gene3D" id="2.40.50.140">
    <property type="entry name" value="Nucleic acid-binding proteins"/>
    <property type="match status" value="1"/>
</dbReference>
<dbReference type="PANTHER" id="PTHR43875:SF3">
    <property type="entry name" value="MALTOSE_MALTODEXTRIN IMPORT ATP-BINDING PROTEIN MALK"/>
    <property type="match status" value="1"/>
</dbReference>
<dbReference type="CDD" id="cd03301">
    <property type="entry name" value="ABC_MalK_N"/>
    <property type="match status" value="1"/>
</dbReference>
<keyword evidence="2" id="KW-0813">Transport</keyword>
<keyword evidence="7" id="KW-1185">Reference proteome</keyword>
<evidence type="ECO:0000256" key="2">
    <source>
        <dbReference type="ARBA" id="ARBA00022448"/>
    </source>
</evidence>
<keyword evidence="3" id="KW-0547">Nucleotide-binding</keyword>
<evidence type="ECO:0000313" key="6">
    <source>
        <dbReference type="EMBL" id="SLN77499.1"/>
    </source>
</evidence>
<dbReference type="InterPro" id="IPR015855">
    <property type="entry name" value="ABC_transpr_MalK-like"/>
</dbReference>
<evidence type="ECO:0000256" key="3">
    <source>
        <dbReference type="ARBA" id="ARBA00022741"/>
    </source>
</evidence>
<evidence type="ECO:0000256" key="1">
    <source>
        <dbReference type="ARBA" id="ARBA00005417"/>
    </source>
</evidence>
<gene>
    <name evidence="6" type="primary">malK_14</name>
    <name evidence="6" type="ORF">ROA7023_04419</name>
</gene>
<keyword evidence="4 6" id="KW-0067">ATP-binding</keyword>